<evidence type="ECO:0000313" key="8">
    <source>
        <dbReference type="EMBL" id="MBZ5753956.1"/>
    </source>
</evidence>
<organism evidence="8 9">
    <name type="scientific">Metabacillus rhizolycopersici</name>
    <dbReference type="NCBI Taxonomy" id="2875709"/>
    <lineage>
        <taxon>Bacteria</taxon>
        <taxon>Bacillati</taxon>
        <taxon>Bacillota</taxon>
        <taxon>Bacilli</taxon>
        <taxon>Bacillales</taxon>
        <taxon>Bacillaceae</taxon>
        <taxon>Metabacillus</taxon>
    </lineage>
</organism>
<feature type="domain" description="Cas12f1-like TNB" evidence="7">
    <location>
        <begin position="205"/>
        <end position="240"/>
    </location>
</feature>
<gene>
    <name evidence="8" type="ORF">K9V48_28290</name>
</gene>
<evidence type="ECO:0000259" key="6">
    <source>
        <dbReference type="Pfam" id="PF01385"/>
    </source>
</evidence>
<protein>
    <submittedName>
        <fullName evidence="8">Transposase</fullName>
    </submittedName>
</protein>
<dbReference type="Pfam" id="PF07282">
    <property type="entry name" value="Cas12f1-like_TNB"/>
    <property type="match status" value="1"/>
</dbReference>
<keyword evidence="3" id="KW-0815">Transposition</keyword>
<evidence type="ECO:0000259" key="7">
    <source>
        <dbReference type="Pfam" id="PF07282"/>
    </source>
</evidence>
<dbReference type="RefSeq" id="WP_224142340.1">
    <property type="nucleotide sequence ID" value="NZ_JAIQUM010000240.1"/>
</dbReference>
<comment type="similarity">
    <text evidence="2">In the N-terminal section; belongs to the transposase 2 family.</text>
</comment>
<feature type="domain" description="Probable transposase IS891/IS1136/IS1341" evidence="6">
    <location>
        <begin position="79"/>
        <end position="193"/>
    </location>
</feature>
<dbReference type="InterPro" id="IPR001959">
    <property type="entry name" value="Transposase"/>
</dbReference>
<evidence type="ECO:0000256" key="5">
    <source>
        <dbReference type="ARBA" id="ARBA00023172"/>
    </source>
</evidence>
<dbReference type="InterPro" id="IPR010095">
    <property type="entry name" value="Cas12f1-like_TNB"/>
</dbReference>
<sequence>FRKEKNYPKQKKYKDYTSMTFPQFGFNAKGNRMAMSFSDNGKLYNTKLGEIDLLLHRPLEGTIKQLVIKRQGKRWYAIFCVERQELPSEIDTNNAIGIDVGLHKYAVLSDGREFKNPTFLRKKEKQLKMAQRKLSKMKRGSSNYRRQVIRIRQLHEKVGNQRRDFLHKLSYNLSQTYSVVCIENLNIRNMVRNRKLSKSISDAGWGMFRQMLSYKCEKNGGLLVKVEPHYTSQDCSSCGER</sequence>
<comment type="caution">
    <text evidence="8">The sequence shown here is derived from an EMBL/GenBank/DDBJ whole genome shotgun (WGS) entry which is preliminary data.</text>
</comment>
<evidence type="ECO:0000313" key="9">
    <source>
        <dbReference type="Proteomes" id="UP001165287"/>
    </source>
</evidence>
<dbReference type="Pfam" id="PF01385">
    <property type="entry name" value="OrfB_IS605"/>
    <property type="match status" value="1"/>
</dbReference>
<dbReference type="Proteomes" id="UP001165287">
    <property type="component" value="Unassembled WGS sequence"/>
</dbReference>
<dbReference type="NCBIfam" id="TIGR01766">
    <property type="entry name" value="IS200/IS605 family accessory protein TnpB-like domain"/>
    <property type="match status" value="1"/>
</dbReference>
<dbReference type="NCBIfam" id="NF040570">
    <property type="entry name" value="guided_TnpB"/>
    <property type="match status" value="1"/>
</dbReference>
<evidence type="ECO:0000256" key="4">
    <source>
        <dbReference type="ARBA" id="ARBA00023125"/>
    </source>
</evidence>
<comment type="similarity">
    <text evidence="1">In the C-terminal section; belongs to the transposase 35 family.</text>
</comment>
<keyword evidence="4" id="KW-0238">DNA-binding</keyword>
<dbReference type="PANTHER" id="PTHR30405">
    <property type="entry name" value="TRANSPOSASE"/>
    <property type="match status" value="1"/>
</dbReference>
<proteinExistence type="inferred from homology"/>
<evidence type="ECO:0000256" key="3">
    <source>
        <dbReference type="ARBA" id="ARBA00022578"/>
    </source>
</evidence>
<evidence type="ECO:0000256" key="1">
    <source>
        <dbReference type="ARBA" id="ARBA00008761"/>
    </source>
</evidence>
<evidence type="ECO:0000256" key="2">
    <source>
        <dbReference type="ARBA" id="ARBA00011044"/>
    </source>
</evidence>
<reference evidence="8" key="1">
    <citation type="submission" date="2024-05" db="EMBL/GenBank/DDBJ databases">
        <title>Metabacillus sp. nov., isolated from the rhizosphere soil of tomato plants.</title>
        <authorList>
            <person name="Ma R."/>
        </authorList>
    </citation>
    <scope>NUCLEOTIDE SEQUENCE</scope>
    <source>
        <strain evidence="8">DBTR6</strain>
    </source>
</reference>
<feature type="non-terminal residue" evidence="8">
    <location>
        <position position="1"/>
    </location>
</feature>
<dbReference type="PANTHER" id="PTHR30405:SF25">
    <property type="entry name" value="RNA-GUIDED DNA ENDONUCLEASE INSQ-RELATED"/>
    <property type="match status" value="1"/>
</dbReference>
<keyword evidence="9" id="KW-1185">Reference proteome</keyword>
<feature type="non-terminal residue" evidence="8">
    <location>
        <position position="241"/>
    </location>
</feature>
<name>A0ABS7V0Q4_9BACI</name>
<dbReference type="EMBL" id="JAIQUM010000240">
    <property type="protein sequence ID" value="MBZ5753956.1"/>
    <property type="molecule type" value="Genomic_DNA"/>
</dbReference>
<accession>A0ABS7V0Q4</accession>
<keyword evidence="5" id="KW-0233">DNA recombination</keyword>
<dbReference type="InterPro" id="IPR051399">
    <property type="entry name" value="RNA-guided_DNA_endo/Transpos"/>
</dbReference>